<dbReference type="EMBL" id="CM029053">
    <property type="protein sequence ID" value="KAG2548613.1"/>
    <property type="molecule type" value="Genomic_DNA"/>
</dbReference>
<accession>A0A8T0NHA7</accession>
<reference evidence="2" key="1">
    <citation type="submission" date="2020-05" db="EMBL/GenBank/DDBJ databases">
        <title>WGS assembly of Panicum virgatum.</title>
        <authorList>
            <person name="Lovell J.T."/>
            <person name="Jenkins J."/>
            <person name="Shu S."/>
            <person name="Juenger T.E."/>
            <person name="Schmutz J."/>
        </authorList>
    </citation>
    <scope>NUCLEOTIDE SEQUENCE</scope>
    <source>
        <strain evidence="2">AP13</strain>
    </source>
</reference>
<protein>
    <submittedName>
        <fullName evidence="2">Uncharacterized protein</fullName>
    </submittedName>
</protein>
<feature type="compositionally biased region" description="Low complexity" evidence="1">
    <location>
        <begin position="66"/>
        <end position="83"/>
    </location>
</feature>
<sequence length="118" mass="12871">MPIASLPQASGIHPIDGFVDLVVVRNTREFPVVPQRRRPRNPPTIPRRLPTAPPLRSTRSRATAVAPSHSSAPSPPHHAIIPPSRRREVPHLPPQGVPVGPRWRLATTSSKRTGTPPT</sequence>
<evidence type="ECO:0000256" key="1">
    <source>
        <dbReference type="SAM" id="MobiDB-lite"/>
    </source>
</evidence>
<comment type="caution">
    <text evidence="2">The sequence shown here is derived from an EMBL/GenBank/DDBJ whole genome shotgun (WGS) entry which is preliminary data.</text>
</comment>
<organism evidence="2 3">
    <name type="scientific">Panicum virgatum</name>
    <name type="common">Blackwell switchgrass</name>
    <dbReference type="NCBI Taxonomy" id="38727"/>
    <lineage>
        <taxon>Eukaryota</taxon>
        <taxon>Viridiplantae</taxon>
        <taxon>Streptophyta</taxon>
        <taxon>Embryophyta</taxon>
        <taxon>Tracheophyta</taxon>
        <taxon>Spermatophyta</taxon>
        <taxon>Magnoliopsida</taxon>
        <taxon>Liliopsida</taxon>
        <taxon>Poales</taxon>
        <taxon>Poaceae</taxon>
        <taxon>PACMAD clade</taxon>
        <taxon>Panicoideae</taxon>
        <taxon>Panicodae</taxon>
        <taxon>Paniceae</taxon>
        <taxon>Panicinae</taxon>
        <taxon>Panicum</taxon>
        <taxon>Panicum sect. Hiantes</taxon>
    </lineage>
</organism>
<evidence type="ECO:0000313" key="3">
    <source>
        <dbReference type="Proteomes" id="UP000823388"/>
    </source>
</evidence>
<keyword evidence="3" id="KW-1185">Reference proteome</keyword>
<dbReference type="Proteomes" id="UP000823388">
    <property type="component" value="Chromosome 9K"/>
</dbReference>
<name>A0A8T0NHA7_PANVG</name>
<gene>
    <name evidence="2" type="ORF">PVAP13_9KG210885</name>
</gene>
<proteinExistence type="predicted"/>
<feature type="compositionally biased region" description="Polar residues" evidence="1">
    <location>
        <begin position="106"/>
        <end position="118"/>
    </location>
</feature>
<feature type="region of interest" description="Disordered" evidence="1">
    <location>
        <begin position="33"/>
        <end position="118"/>
    </location>
</feature>
<evidence type="ECO:0000313" key="2">
    <source>
        <dbReference type="EMBL" id="KAG2548613.1"/>
    </source>
</evidence>
<dbReference type="AlphaFoldDB" id="A0A8T0NHA7"/>